<dbReference type="RefSeq" id="WP_341672999.1">
    <property type="nucleotide sequence ID" value="NZ_JBBYHV010000001.1"/>
</dbReference>
<protein>
    <recommendedName>
        <fullName evidence="1">peptidylprolyl isomerase</fullName>
        <ecNumber evidence="1">5.2.1.8</ecNumber>
    </recommendedName>
</protein>
<dbReference type="CDD" id="cd00317">
    <property type="entry name" value="cyclophilin"/>
    <property type="match status" value="1"/>
</dbReference>
<feature type="domain" description="PPIase cyclophilin-type" evidence="5">
    <location>
        <begin position="40"/>
        <end position="208"/>
    </location>
</feature>
<evidence type="ECO:0000259" key="5">
    <source>
        <dbReference type="PROSITE" id="PS50072"/>
    </source>
</evidence>
<keyword evidence="2" id="KW-0697">Rotamase</keyword>
<evidence type="ECO:0000256" key="2">
    <source>
        <dbReference type="ARBA" id="ARBA00023110"/>
    </source>
</evidence>
<reference evidence="6 7" key="1">
    <citation type="submission" date="2024-04" db="EMBL/GenBank/DDBJ databases">
        <title>Aurantiacibacter sp. DGU6 16S ribosomal RNA gene Genome sequencing and assembly.</title>
        <authorList>
            <person name="Park S."/>
        </authorList>
    </citation>
    <scope>NUCLEOTIDE SEQUENCE [LARGE SCALE GENOMIC DNA]</scope>
    <source>
        <strain evidence="6 7">DGU6</strain>
    </source>
</reference>
<dbReference type="Proteomes" id="UP001497045">
    <property type="component" value="Unassembled WGS sequence"/>
</dbReference>
<dbReference type="EC" id="5.2.1.8" evidence="1"/>
<evidence type="ECO:0000256" key="1">
    <source>
        <dbReference type="ARBA" id="ARBA00013194"/>
    </source>
</evidence>
<sequence length="214" mass="23064">MLKRFGLFVALALASPAAAQEATEPESAPAYETTDVVLMTEMGDIIIALETERAPITAGNFLRYVEEGRFDGTVFYRAMPLDWGDQPNGLIQGGTQWDPERILPGIEHEPTTLTGLSHTRGALSMAMGEPGSANGDFSIMLGDQTGLDANPESDDPVWQNGYAVFGYVIEGMDVVEAIHAAPVDPELGEGWMQGQMLADPVVILEAHRIEDATE</sequence>
<evidence type="ECO:0000313" key="6">
    <source>
        <dbReference type="EMBL" id="MEL1250480.1"/>
    </source>
</evidence>
<dbReference type="InterPro" id="IPR044665">
    <property type="entry name" value="E_coli_cyclophilin_A-like"/>
</dbReference>
<dbReference type="GO" id="GO:0003755">
    <property type="term" value="F:peptidyl-prolyl cis-trans isomerase activity"/>
    <property type="evidence" value="ECO:0007669"/>
    <property type="project" value="UniProtKB-EC"/>
</dbReference>
<feature type="chain" id="PRO_5047339129" description="peptidylprolyl isomerase" evidence="4">
    <location>
        <begin position="20"/>
        <end position="214"/>
    </location>
</feature>
<name>A0ABU9IE46_9SPHN</name>
<dbReference type="InterPro" id="IPR029000">
    <property type="entry name" value="Cyclophilin-like_dom_sf"/>
</dbReference>
<dbReference type="EMBL" id="JBBYHV010000001">
    <property type="protein sequence ID" value="MEL1250480.1"/>
    <property type="molecule type" value="Genomic_DNA"/>
</dbReference>
<dbReference type="InterPro" id="IPR002130">
    <property type="entry name" value="Cyclophilin-type_PPIase_dom"/>
</dbReference>
<keyword evidence="4" id="KW-0732">Signal</keyword>
<evidence type="ECO:0000313" key="7">
    <source>
        <dbReference type="Proteomes" id="UP001497045"/>
    </source>
</evidence>
<dbReference type="PANTHER" id="PTHR43246">
    <property type="entry name" value="PEPTIDYL-PROLYL CIS-TRANS ISOMERASE CYP38, CHLOROPLASTIC"/>
    <property type="match status" value="1"/>
</dbReference>
<comment type="caution">
    <text evidence="6">The sequence shown here is derived from an EMBL/GenBank/DDBJ whole genome shotgun (WGS) entry which is preliminary data.</text>
</comment>
<proteinExistence type="predicted"/>
<evidence type="ECO:0000256" key="3">
    <source>
        <dbReference type="ARBA" id="ARBA00023235"/>
    </source>
</evidence>
<dbReference type="Gene3D" id="2.40.100.10">
    <property type="entry name" value="Cyclophilin-like"/>
    <property type="match status" value="1"/>
</dbReference>
<evidence type="ECO:0000256" key="4">
    <source>
        <dbReference type="SAM" id="SignalP"/>
    </source>
</evidence>
<accession>A0ABU9IE46</accession>
<feature type="signal peptide" evidence="4">
    <location>
        <begin position="1"/>
        <end position="19"/>
    </location>
</feature>
<dbReference type="SUPFAM" id="SSF50891">
    <property type="entry name" value="Cyclophilin-like"/>
    <property type="match status" value="1"/>
</dbReference>
<dbReference type="PROSITE" id="PS50072">
    <property type="entry name" value="CSA_PPIASE_2"/>
    <property type="match status" value="1"/>
</dbReference>
<keyword evidence="3 6" id="KW-0413">Isomerase</keyword>
<dbReference type="Pfam" id="PF00160">
    <property type="entry name" value="Pro_isomerase"/>
    <property type="match status" value="1"/>
</dbReference>
<gene>
    <name evidence="6" type="ORF">AAEO60_07345</name>
</gene>
<keyword evidence="7" id="KW-1185">Reference proteome</keyword>
<organism evidence="6 7">
    <name type="scientific">Aurantiacibacter gilvus</name>
    <dbReference type="NCBI Taxonomy" id="3139141"/>
    <lineage>
        <taxon>Bacteria</taxon>
        <taxon>Pseudomonadati</taxon>
        <taxon>Pseudomonadota</taxon>
        <taxon>Alphaproteobacteria</taxon>
        <taxon>Sphingomonadales</taxon>
        <taxon>Erythrobacteraceae</taxon>
        <taxon>Aurantiacibacter</taxon>
    </lineage>
</organism>